<gene>
    <name evidence="3" type="ORF">GCM10011611_23650</name>
</gene>
<organism evidence="3 4">
    <name type="scientific">Aliidongia dinghuensis</name>
    <dbReference type="NCBI Taxonomy" id="1867774"/>
    <lineage>
        <taxon>Bacteria</taxon>
        <taxon>Pseudomonadati</taxon>
        <taxon>Pseudomonadota</taxon>
        <taxon>Alphaproteobacteria</taxon>
        <taxon>Rhodospirillales</taxon>
        <taxon>Dongiaceae</taxon>
        <taxon>Aliidongia</taxon>
    </lineage>
</organism>
<evidence type="ECO:0000313" key="4">
    <source>
        <dbReference type="Proteomes" id="UP000646365"/>
    </source>
</evidence>
<reference evidence="3" key="1">
    <citation type="journal article" date="2014" name="Int. J. Syst. Evol. Microbiol.">
        <title>Complete genome sequence of Corynebacterium casei LMG S-19264T (=DSM 44701T), isolated from a smear-ripened cheese.</title>
        <authorList>
            <consortium name="US DOE Joint Genome Institute (JGI-PGF)"/>
            <person name="Walter F."/>
            <person name="Albersmeier A."/>
            <person name="Kalinowski J."/>
            <person name="Ruckert C."/>
        </authorList>
    </citation>
    <scope>NUCLEOTIDE SEQUENCE</scope>
    <source>
        <strain evidence="3">CGMCC 1.15725</strain>
    </source>
</reference>
<reference evidence="3" key="2">
    <citation type="submission" date="2020-09" db="EMBL/GenBank/DDBJ databases">
        <authorList>
            <person name="Sun Q."/>
            <person name="Zhou Y."/>
        </authorList>
    </citation>
    <scope>NUCLEOTIDE SEQUENCE</scope>
    <source>
        <strain evidence="3">CGMCC 1.15725</strain>
    </source>
</reference>
<feature type="chain" id="PRO_5035282797" description="Lipoprotein" evidence="2">
    <location>
        <begin position="16"/>
        <end position="71"/>
    </location>
</feature>
<evidence type="ECO:0000313" key="3">
    <source>
        <dbReference type="EMBL" id="GGF17145.1"/>
    </source>
</evidence>
<evidence type="ECO:0008006" key="5">
    <source>
        <dbReference type="Google" id="ProtNLM"/>
    </source>
</evidence>
<protein>
    <recommendedName>
        <fullName evidence="5">Lipoprotein</fullName>
    </recommendedName>
</protein>
<sequence length="71" mass="7145">MRVLVLLALAAVTLAACDSPYGKIPQYTSDGSISTGSHLKPTGDSQPNNVQIFDGSALDHKTGGGTGKTGG</sequence>
<proteinExistence type="predicted"/>
<keyword evidence="4" id="KW-1185">Reference proteome</keyword>
<name>A0A8J2YSW3_9PROT</name>
<dbReference type="AlphaFoldDB" id="A0A8J2YSW3"/>
<dbReference type="EMBL" id="BMJQ01000005">
    <property type="protein sequence ID" value="GGF17145.1"/>
    <property type="molecule type" value="Genomic_DNA"/>
</dbReference>
<feature type="compositionally biased region" description="Polar residues" evidence="1">
    <location>
        <begin position="26"/>
        <end position="51"/>
    </location>
</feature>
<feature type="region of interest" description="Disordered" evidence="1">
    <location>
        <begin position="21"/>
        <end position="71"/>
    </location>
</feature>
<evidence type="ECO:0000256" key="2">
    <source>
        <dbReference type="SAM" id="SignalP"/>
    </source>
</evidence>
<accession>A0A8J2YSW3</accession>
<comment type="caution">
    <text evidence="3">The sequence shown here is derived from an EMBL/GenBank/DDBJ whole genome shotgun (WGS) entry which is preliminary data.</text>
</comment>
<keyword evidence="2" id="KW-0732">Signal</keyword>
<evidence type="ECO:0000256" key="1">
    <source>
        <dbReference type="SAM" id="MobiDB-lite"/>
    </source>
</evidence>
<feature type="signal peptide" evidence="2">
    <location>
        <begin position="1"/>
        <end position="15"/>
    </location>
</feature>
<dbReference type="PROSITE" id="PS51257">
    <property type="entry name" value="PROKAR_LIPOPROTEIN"/>
    <property type="match status" value="1"/>
</dbReference>
<dbReference type="RefSeq" id="WP_189045851.1">
    <property type="nucleotide sequence ID" value="NZ_BMJQ01000005.1"/>
</dbReference>
<dbReference type="Proteomes" id="UP000646365">
    <property type="component" value="Unassembled WGS sequence"/>
</dbReference>